<dbReference type="Pfam" id="PF03626">
    <property type="entry name" value="COX4_pro"/>
    <property type="match status" value="1"/>
</dbReference>
<dbReference type="InterPro" id="IPR005171">
    <property type="entry name" value="Cyt_c_oxidase_su4_prok"/>
</dbReference>
<keyword evidence="3 6" id="KW-0812">Transmembrane</keyword>
<evidence type="ECO:0008006" key="9">
    <source>
        <dbReference type="Google" id="ProtNLM"/>
    </source>
</evidence>
<gene>
    <name evidence="7" type="ORF">BV98_001305</name>
</gene>
<accession>A0A086PC20</accession>
<evidence type="ECO:0000313" key="7">
    <source>
        <dbReference type="EMBL" id="KFG90938.1"/>
    </source>
</evidence>
<evidence type="ECO:0000313" key="8">
    <source>
        <dbReference type="Proteomes" id="UP000024284"/>
    </source>
</evidence>
<comment type="subcellular location">
    <subcellularLocation>
        <location evidence="1">Cell membrane</location>
        <topology evidence="1">Multi-pass membrane protein</topology>
    </subcellularLocation>
</comment>
<keyword evidence="4 6" id="KW-1133">Transmembrane helix</keyword>
<reference evidence="7" key="1">
    <citation type="submission" date="2014-08" db="EMBL/GenBank/DDBJ databases">
        <title>Draft genome sequences of Sphingobium herbicidovorans.</title>
        <authorList>
            <person name="Gan H.M."/>
            <person name="Gan H.Y."/>
            <person name="Savka M.A."/>
        </authorList>
    </citation>
    <scope>NUCLEOTIDE SEQUENCE [LARGE SCALE GENOMIC DNA]</scope>
    <source>
        <strain evidence="7">NBRC 16415</strain>
    </source>
</reference>
<keyword evidence="8" id="KW-1185">Reference proteome</keyword>
<sequence length="88" mass="9695">MISFSGRPVLIWVILVAATLLSYLTWINPAILNPSIAGSIVMLMAMAKAWLIGMHFMELRAAVRPLRLAYSVWVLVVGVVLLVMLDVS</sequence>
<proteinExistence type="predicted"/>
<dbReference type="RefSeq" id="WP_081570596.1">
    <property type="nucleotide sequence ID" value="NZ_BCZD01000023.1"/>
</dbReference>
<evidence type="ECO:0000256" key="1">
    <source>
        <dbReference type="ARBA" id="ARBA00004651"/>
    </source>
</evidence>
<name>A0A086PC20_SPHHM</name>
<keyword evidence="5 6" id="KW-0472">Membrane</keyword>
<keyword evidence="2" id="KW-1003">Cell membrane</keyword>
<dbReference type="Proteomes" id="UP000024284">
    <property type="component" value="Unassembled WGS sequence"/>
</dbReference>
<evidence type="ECO:0000256" key="6">
    <source>
        <dbReference type="SAM" id="Phobius"/>
    </source>
</evidence>
<evidence type="ECO:0000256" key="4">
    <source>
        <dbReference type="ARBA" id="ARBA00022989"/>
    </source>
</evidence>
<protein>
    <recommendedName>
        <fullName evidence="9">Cytochrome C oxidase subunit IV</fullName>
    </recommendedName>
</protein>
<dbReference type="EMBL" id="JFZA02000008">
    <property type="protein sequence ID" value="KFG90938.1"/>
    <property type="molecule type" value="Genomic_DNA"/>
</dbReference>
<dbReference type="STRING" id="76947.GCA_002080435_04043"/>
<evidence type="ECO:0000256" key="2">
    <source>
        <dbReference type="ARBA" id="ARBA00022475"/>
    </source>
</evidence>
<feature type="transmembrane region" description="Helical" evidence="6">
    <location>
        <begin position="9"/>
        <end position="29"/>
    </location>
</feature>
<organism evidence="7 8">
    <name type="scientific">Sphingobium herbicidovorans (strain ATCC 700291 / DSM 11019 / CCUG 56400 / KCTC 2939 / LMG 18315 / NBRC 16415 / MH)</name>
    <name type="common">Sphingomonas herbicidovorans</name>
    <dbReference type="NCBI Taxonomy" id="1219045"/>
    <lineage>
        <taxon>Bacteria</taxon>
        <taxon>Pseudomonadati</taxon>
        <taxon>Pseudomonadota</taxon>
        <taxon>Alphaproteobacteria</taxon>
        <taxon>Sphingomonadales</taxon>
        <taxon>Sphingomonadaceae</taxon>
        <taxon>Sphingobium</taxon>
    </lineage>
</organism>
<dbReference type="PATRIC" id="fig|1219045.3.peg.1336"/>
<feature type="transmembrane region" description="Helical" evidence="6">
    <location>
        <begin position="35"/>
        <end position="56"/>
    </location>
</feature>
<evidence type="ECO:0000256" key="5">
    <source>
        <dbReference type="ARBA" id="ARBA00023136"/>
    </source>
</evidence>
<dbReference type="AlphaFoldDB" id="A0A086PC20"/>
<feature type="transmembrane region" description="Helical" evidence="6">
    <location>
        <begin position="68"/>
        <end position="85"/>
    </location>
</feature>
<comment type="caution">
    <text evidence="7">The sequence shown here is derived from an EMBL/GenBank/DDBJ whole genome shotgun (WGS) entry which is preliminary data.</text>
</comment>
<evidence type="ECO:0000256" key="3">
    <source>
        <dbReference type="ARBA" id="ARBA00022692"/>
    </source>
</evidence>
<dbReference type="GO" id="GO:0005886">
    <property type="term" value="C:plasma membrane"/>
    <property type="evidence" value="ECO:0007669"/>
    <property type="project" value="UniProtKB-SubCell"/>
</dbReference>
<dbReference type="OrthoDB" id="8456768at2"/>